<protein>
    <submittedName>
        <fullName evidence="7">LacI family transcriptional regulator</fullName>
    </submittedName>
</protein>
<dbReference type="GO" id="GO:0003700">
    <property type="term" value="F:DNA-binding transcription factor activity"/>
    <property type="evidence" value="ECO:0007669"/>
    <property type="project" value="TreeGrafter"/>
</dbReference>
<keyword evidence="2" id="KW-0805">Transcription regulation</keyword>
<comment type="caution">
    <text evidence="7">The sequence shown here is derived from an EMBL/GenBank/DDBJ whole genome shotgun (WGS) entry which is preliminary data.</text>
</comment>
<dbReference type="InterPro" id="IPR001387">
    <property type="entry name" value="Cro/C1-type_HTH"/>
</dbReference>
<evidence type="ECO:0000259" key="6">
    <source>
        <dbReference type="PROSITE" id="PS50943"/>
    </source>
</evidence>
<dbReference type="GO" id="GO:0000976">
    <property type="term" value="F:transcription cis-regulatory region binding"/>
    <property type="evidence" value="ECO:0007669"/>
    <property type="project" value="TreeGrafter"/>
</dbReference>
<dbReference type="InterPro" id="IPR001761">
    <property type="entry name" value="Peripla_BP/Lac1_sug-bd_dom"/>
</dbReference>
<evidence type="ECO:0000313" key="8">
    <source>
        <dbReference type="Proteomes" id="UP000241209"/>
    </source>
</evidence>
<dbReference type="InterPro" id="IPR010982">
    <property type="entry name" value="Lambda_DNA-bd_dom_sf"/>
</dbReference>
<dbReference type="RefSeq" id="WP_107556537.1">
    <property type="nucleotide sequence ID" value="NZ_PZFK01000002.1"/>
</dbReference>
<dbReference type="PANTHER" id="PTHR30146:SF95">
    <property type="entry name" value="RIBOSE OPERON REPRESSOR"/>
    <property type="match status" value="1"/>
</dbReference>
<keyword evidence="3" id="KW-0238">DNA-binding</keyword>
<keyword evidence="1" id="KW-0678">Repressor</keyword>
<dbReference type="PRINTS" id="PR00036">
    <property type="entry name" value="HTHLACI"/>
</dbReference>
<evidence type="ECO:0000256" key="2">
    <source>
        <dbReference type="ARBA" id="ARBA00023015"/>
    </source>
</evidence>
<gene>
    <name evidence="7" type="ORF">BU072_00885</name>
</gene>
<evidence type="ECO:0000259" key="5">
    <source>
        <dbReference type="PROSITE" id="PS50932"/>
    </source>
</evidence>
<keyword evidence="4" id="KW-0804">Transcription</keyword>
<dbReference type="PANTHER" id="PTHR30146">
    <property type="entry name" value="LACI-RELATED TRANSCRIPTIONAL REPRESSOR"/>
    <property type="match status" value="1"/>
</dbReference>
<proteinExistence type="predicted"/>
<dbReference type="Pfam" id="PF00356">
    <property type="entry name" value="LacI"/>
    <property type="match status" value="1"/>
</dbReference>
<evidence type="ECO:0000256" key="3">
    <source>
        <dbReference type="ARBA" id="ARBA00023125"/>
    </source>
</evidence>
<dbReference type="SMART" id="SM00354">
    <property type="entry name" value="HTH_LACI"/>
    <property type="match status" value="1"/>
</dbReference>
<dbReference type="SUPFAM" id="SSF53822">
    <property type="entry name" value="Periplasmic binding protein-like I"/>
    <property type="match status" value="1"/>
</dbReference>
<dbReference type="InterPro" id="IPR000843">
    <property type="entry name" value="HTH_LacI"/>
</dbReference>
<organism evidence="7 8">
    <name type="scientific">Mammaliicoccus vitulinus</name>
    <dbReference type="NCBI Taxonomy" id="71237"/>
    <lineage>
        <taxon>Bacteria</taxon>
        <taxon>Bacillati</taxon>
        <taxon>Bacillota</taxon>
        <taxon>Bacilli</taxon>
        <taxon>Bacillales</taxon>
        <taxon>Staphylococcaceae</taxon>
        <taxon>Mammaliicoccus</taxon>
    </lineage>
</organism>
<evidence type="ECO:0000256" key="4">
    <source>
        <dbReference type="ARBA" id="ARBA00023163"/>
    </source>
</evidence>
<feature type="domain" description="HTH lacI-type" evidence="5">
    <location>
        <begin position="3"/>
        <end position="57"/>
    </location>
</feature>
<dbReference type="CDD" id="cd01392">
    <property type="entry name" value="HTH_LacI"/>
    <property type="match status" value="1"/>
</dbReference>
<dbReference type="Gene3D" id="1.10.260.40">
    <property type="entry name" value="lambda repressor-like DNA-binding domains"/>
    <property type="match status" value="1"/>
</dbReference>
<dbReference type="CDD" id="cd06291">
    <property type="entry name" value="PBP1_Qymf-like"/>
    <property type="match status" value="1"/>
</dbReference>
<dbReference type="PROSITE" id="PS50943">
    <property type="entry name" value="HTH_CROC1"/>
    <property type="match status" value="1"/>
</dbReference>
<dbReference type="SUPFAM" id="SSF47413">
    <property type="entry name" value="lambda repressor-like DNA-binding domains"/>
    <property type="match status" value="1"/>
</dbReference>
<dbReference type="Proteomes" id="UP000241209">
    <property type="component" value="Unassembled WGS sequence"/>
</dbReference>
<evidence type="ECO:0000313" key="7">
    <source>
        <dbReference type="EMBL" id="PTI30864.1"/>
    </source>
</evidence>
<dbReference type="PROSITE" id="PS50932">
    <property type="entry name" value="HTH_LACI_2"/>
    <property type="match status" value="1"/>
</dbReference>
<dbReference type="PROSITE" id="PS00356">
    <property type="entry name" value="HTH_LACI_1"/>
    <property type="match status" value="1"/>
</dbReference>
<dbReference type="AlphaFoldDB" id="A0A2T4PWH1"/>
<dbReference type="EMBL" id="PZFK01000002">
    <property type="protein sequence ID" value="PTI30864.1"/>
    <property type="molecule type" value="Genomic_DNA"/>
</dbReference>
<reference evidence="7 8" key="1">
    <citation type="journal article" date="2016" name="Front. Microbiol.">
        <title>Comprehensive Phylogenetic Analysis of Bovine Non-aureus Staphylococci Species Based on Whole-Genome Sequencing.</title>
        <authorList>
            <person name="Naushad S."/>
            <person name="Barkema H.W."/>
            <person name="Luby C."/>
            <person name="Condas L.A."/>
            <person name="Nobrega D.B."/>
            <person name="Carson D.A."/>
            <person name="De Buck J."/>
        </authorList>
    </citation>
    <scope>NUCLEOTIDE SEQUENCE [LARGE SCALE GENOMIC DNA]</scope>
    <source>
        <strain evidence="7 8">SNUC 2204</strain>
    </source>
</reference>
<sequence>MKPKLDDVAKLANVSKTTVSRVLNKRGYLSQETIDKVNDAMEKLNYQPNTVARQLYNKKTQIIGLIFPTVTNPFFGELVEELEKKLYLQGYKVIIGNSMNDPEKETNYLNQLLSNQVDGLIVGTHNRNIQQYKNDNLPIVAIDQIMNEDIPIIESDNYLGGQIATQRLIDKGARKIIHIAGPDYLNTPAQRRRNAYEDTMEKYNLEPICYTVDFNIPYKDKIQIFNRMFEEQPDIEAIFSSNDLDAAIIMKLAKNFNKKIPEDILLIGYDGTQLMRTIFPELTTIIQPINQISSKAIEVLNDRLESKETLKEYILPVTLWEGSTS</sequence>
<name>A0A2T4PWH1_9STAP</name>
<dbReference type="InterPro" id="IPR028082">
    <property type="entry name" value="Peripla_BP_I"/>
</dbReference>
<dbReference type="Gene3D" id="3.40.50.2300">
    <property type="match status" value="2"/>
</dbReference>
<feature type="domain" description="HTH cro/C1-type" evidence="6">
    <location>
        <begin position="5"/>
        <end position="47"/>
    </location>
</feature>
<evidence type="ECO:0000256" key="1">
    <source>
        <dbReference type="ARBA" id="ARBA00022491"/>
    </source>
</evidence>
<accession>A0A2T4PWH1</accession>
<dbReference type="Pfam" id="PF00532">
    <property type="entry name" value="Peripla_BP_1"/>
    <property type="match status" value="1"/>
</dbReference>